<dbReference type="InterPro" id="IPR000182">
    <property type="entry name" value="GNAT_dom"/>
</dbReference>
<sequence length="148" mass="16330">MKYSLYQPNQIEELKHVFYKTFSDSEGVAEGTSIGDLAYDLMTTTNENDLQVFVATENAKVLGCIIFTRMTFENSVNAFLMAPVAINTAYQGKGIGQALITFGLQTLQDQGVALVFTYGDPNFYSKVGFAQISEQQVKAPLNLTYPEA</sequence>
<name>Q6LR82_PHOPR</name>
<feature type="domain" description="N-acetyltransferase" evidence="1">
    <location>
        <begin position="1"/>
        <end position="148"/>
    </location>
</feature>
<evidence type="ECO:0000313" key="3">
    <source>
        <dbReference type="Proteomes" id="UP000000593"/>
    </source>
</evidence>
<evidence type="ECO:0000259" key="1">
    <source>
        <dbReference type="PROSITE" id="PS51186"/>
    </source>
</evidence>
<dbReference type="Gene3D" id="3.40.630.30">
    <property type="match status" value="1"/>
</dbReference>
<dbReference type="PROSITE" id="PS51186">
    <property type="entry name" value="GNAT"/>
    <property type="match status" value="1"/>
</dbReference>
<dbReference type="EMBL" id="CR378668">
    <property type="protein sequence ID" value="CAG20194.1"/>
    <property type="molecule type" value="Genomic_DNA"/>
</dbReference>
<dbReference type="AlphaFoldDB" id="Q6LR82"/>
<dbReference type="RefSeq" id="WP_011218502.1">
    <property type="nucleotide sequence ID" value="NC_006370.1"/>
</dbReference>
<dbReference type="InterPro" id="IPR016181">
    <property type="entry name" value="Acyl_CoA_acyltransferase"/>
</dbReference>
<proteinExistence type="predicted"/>
<dbReference type="eggNOG" id="COG3153">
    <property type="taxonomic scope" value="Bacteria"/>
</dbReference>
<gene>
    <name evidence="2" type="primary">VVA1529</name>
    <name evidence="2" type="ordered locus">PBPRA1787</name>
</gene>
<dbReference type="GO" id="GO:0016747">
    <property type="term" value="F:acyltransferase activity, transferring groups other than amino-acyl groups"/>
    <property type="evidence" value="ECO:0007669"/>
    <property type="project" value="InterPro"/>
</dbReference>
<accession>Q6LR82</accession>
<dbReference type="Proteomes" id="UP000000593">
    <property type="component" value="Chromosome 1"/>
</dbReference>
<reference evidence="3" key="1">
    <citation type="journal article" date="2005" name="Science">
        <title>Life at depth: Photobacterium profundum genome sequence and expression analysis.</title>
        <authorList>
            <person name="Vezzi A."/>
            <person name="Campanaro S."/>
            <person name="D'Angelo M."/>
            <person name="Simonato F."/>
            <person name="Vitulo N."/>
            <person name="Lauro F.M."/>
            <person name="Cestaro A."/>
            <person name="Malacrida G."/>
            <person name="Simionati B."/>
            <person name="Cannata N."/>
            <person name="Romualdi C."/>
            <person name="Bartlett D.H."/>
            <person name="Valle G."/>
        </authorList>
    </citation>
    <scope>NUCLEOTIDE SEQUENCE [LARGE SCALE GENOMIC DNA]</scope>
    <source>
        <strain evidence="3">ATCC BAA-1253 / SS9</strain>
    </source>
</reference>
<dbReference type="SUPFAM" id="SSF55729">
    <property type="entry name" value="Acyl-CoA N-acyltransferases (Nat)"/>
    <property type="match status" value="1"/>
</dbReference>
<dbReference type="HOGENOM" id="CLU_081840_1_2_6"/>
<dbReference type="CDD" id="cd04301">
    <property type="entry name" value="NAT_SF"/>
    <property type="match status" value="1"/>
</dbReference>
<protein>
    <submittedName>
        <fullName evidence="2">Hypothetical acetyltransferase</fullName>
    </submittedName>
</protein>
<dbReference type="KEGG" id="ppr:PBPRA1787"/>
<dbReference type="STRING" id="298386.PBPRA1787"/>
<keyword evidence="3" id="KW-1185">Reference proteome</keyword>
<organism evidence="2 3">
    <name type="scientific">Photobacterium profundum (strain SS9)</name>
    <dbReference type="NCBI Taxonomy" id="298386"/>
    <lineage>
        <taxon>Bacteria</taxon>
        <taxon>Pseudomonadati</taxon>
        <taxon>Pseudomonadota</taxon>
        <taxon>Gammaproteobacteria</taxon>
        <taxon>Vibrionales</taxon>
        <taxon>Vibrionaceae</taxon>
        <taxon>Photobacterium</taxon>
    </lineage>
</organism>
<evidence type="ECO:0000313" key="2">
    <source>
        <dbReference type="EMBL" id="CAG20194.1"/>
    </source>
</evidence>
<dbReference type="Pfam" id="PF13508">
    <property type="entry name" value="Acetyltransf_7"/>
    <property type="match status" value="1"/>
</dbReference>